<evidence type="ECO:0000256" key="2">
    <source>
        <dbReference type="ARBA" id="ARBA00012438"/>
    </source>
</evidence>
<dbReference type="GO" id="GO:0004673">
    <property type="term" value="F:protein histidine kinase activity"/>
    <property type="evidence" value="ECO:0007669"/>
    <property type="project" value="UniProtKB-EC"/>
</dbReference>
<evidence type="ECO:0000313" key="11">
    <source>
        <dbReference type="Proteomes" id="UP000184082"/>
    </source>
</evidence>
<dbReference type="SUPFAM" id="SSF55785">
    <property type="entry name" value="PYP-like sensor domain (PAS domain)"/>
    <property type="match status" value="1"/>
</dbReference>
<dbReference type="PROSITE" id="PS50109">
    <property type="entry name" value="HIS_KIN"/>
    <property type="match status" value="1"/>
</dbReference>
<feature type="domain" description="Histidine kinase" evidence="9">
    <location>
        <begin position="279"/>
        <end position="469"/>
    </location>
</feature>
<dbReference type="Gene3D" id="3.30.565.10">
    <property type="entry name" value="Histidine kinase-like ATPase, C-terminal domain"/>
    <property type="match status" value="1"/>
</dbReference>
<evidence type="ECO:0000313" key="10">
    <source>
        <dbReference type="EMBL" id="SHK38074.1"/>
    </source>
</evidence>
<proteinExistence type="predicted"/>
<keyword evidence="3" id="KW-0597">Phosphoprotein</keyword>
<keyword evidence="7" id="KW-0067">ATP-binding</keyword>
<reference evidence="10 11" key="1">
    <citation type="submission" date="2016-11" db="EMBL/GenBank/DDBJ databases">
        <authorList>
            <person name="Jaros S."/>
            <person name="Januszkiewicz K."/>
            <person name="Wedrychowicz H."/>
        </authorList>
    </citation>
    <scope>NUCLEOTIDE SEQUENCE [LARGE SCALE GENOMIC DNA]</scope>
    <source>
        <strain evidence="10 11">DSM 14501</strain>
    </source>
</reference>
<dbReference type="SMART" id="SM00387">
    <property type="entry name" value="HATPase_c"/>
    <property type="match status" value="1"/>
</dbReference>
<dbReference type="InterPro" id="IPR005467">
    <property type="entry name" value="His_kinase_dom"/>
</dbReference>
<keyword evidence="4" id="KW-0808">Transferase</keyword>
<accession>A0A1M6RZY6</accession>
<evidence type="ECO:0000259" key="9">
    <source>
        <dbReference type="PROSITE" id="PS50109"/>
    </source>
</evidence>
<protein>
    <recommendedName>
        <fullName evidence="2">histidine kinase</fullName>
        <ecNumber evidence="2">2.7.13.3</ecNumber>
    </recommendedName>
</protein>
<dbReference type="STRING" id="1121266.SAMN02745883_01912"/>
<keyword evidence="11" id="KW-1185">Reference proteome</keyword>
<dbReference type="PANTHER" id="PTHR41523:SF8">
    <property type="entry name" value="ETHYLENE RESPONSE SENSOR PROTEIN"/>
    <property type="match status" value="1"/>
</dbReference>
<evidence type="ECO:0000256" key="8">
    <source>
        <dbReference type="ARBA" id="ARBA00023012"/>
    </source>
</evidence>
<name>A0A1M6RZY6_9FIRM</name>
<dbReference type="GO" id="GO:0000160">
    <property type="term" value="P:phosphorelay signal transduction system"/>
    <property type="evidence" value="ECO:0007669"/>
    <property type="project" value="UniProtKB-KW"/>
</dbReference>
<dbReference type="EMBL" id="FRAJ01000016">
    <property type="protein sequence ID" value="SHK38074.1"/>
    <property type="molecule type" value="Genomic_DNA"/>
</dbReference>
<dbReference type="EC" id="2.7.13.3" evidence="2"/>
<comment type="catalytic activity">
    <reaction evidence="1">
        <text>ATP + protein L-histidine = ADP + protein N-phospho-L-histidine.</text>
        <dbReference type="EC" id="2.7.13.3"/>
    </reaction>
</comment>
<evidence type="ECO:0000256" key="4">
    <source>
        <dbReference type="ARBA" id="ARBA00022679"/>
    </source>
</evidence>
<dbReference type="InterPro" id="IPR011495">
    <property type="entry name" value="Sig_transdc_His_kin_sub2_dim/P"/>
</dbReference>
<dbReference type="InterPro" id="IPR022066">
    <property type="entry name" value="PdtaS_GAF"/>
</dbReference>
<sequence length="469" mass="52512">MIYKLCKVHTYLTDKDIKKLENIANNLPLIADLLQADIFIDCMTKDPDVAIVVAEAKPCNFPSMYQQSVVGEFALRKNEPAVLRTLEIGMPTRDLRAITQENKSVKQNVVPIRNDLGDVIGVLIAEIDITKSINEKKNMEILSETAEKLTEALQTFSDTGNPIHYHITDGIIIFNSNGISTYANPVAKNLYRKLGYIDDLIGIHFNNLVLDGKRFSEIKSQNFISSSEVYISELTLKVKYAVMKQRNIEVVGVIMVIRDISDVKAKEKELILKSVAIKEIHHRVKNNLQTIASLLRLQSRRVDNETAKIAFNESISRILSIAVTHEILAQKGVDDVDIKTILSRIKNKVIDYSIPKNTRVRIEITGDNLNIDSDKASSIALVVNELIQNSLQYAFVGRNEGIIEVNIQKGSMYSNISIIDNGVGFDIKSTRPGSLGFNIVKSIVKDKLHGQINIQSNSKGTKVMFDFKN</sequence>
<evidence type="ECO:0000256" key="5">
    <source>
        <dbReference type="ARBA" id="ARBA00022741"/>
    </source>
</evidence>
<dbReference type="PANTHER" id="PTHR41523">
    <property type="entry name" value="TWO-COMPONENT SYSTEM SENSOR PROTEIN"/>
    <property type="match status" value="1"/>
</dbReference>
<evidence type="ECO:0000256" key="6">
    <source>
        <dbReference type="ARBA" id="ARBA00022777"/>
    </source>
</evidence>
<dbReference type="Pfam" id="PF02518">
    <property type="entry name" value="HATPase_c"/>
    <property type="match status" value="1"/>
</dbReference>
<dbReference type="InterPro" id="IPR038424">
    <property type="entry name" value="H_kinase_PdtaS_GAF_sf"/>
</dbReference>
<dbReference type="GO" id="GO:0005524">
    <property type="term" value="F:ATP binding"/>
    <property type="evidence" value="ECO:0007669"/>
    <property type="project" value="UniProtKB-KW"/>
</dbReference>
<dbReference type="InterPro" id="IPR035965">
    <property type="entry name" value="PAS-like_dom_sf"/>
</dbReference>
<dbReference type="Gene3D" id="3.30.450.20">
    <property type="entry name" value="PAS domain"/>
    <property type="match status" value="1"/>
</dbReference>
<evidence type="ECO:0000256" key="1">
    <source>
        <dbReference type="ARBA" id="ARBA00000085"/>
    </source>
</evidence>
<evidence type="ECO:0000256" key="3">
    <source>
        <dbReference type="ARBA" id="ARBA00022553"/>
    </source>
</evidence>
<keyword evidence="8" id="KW-0902">Two-component regulatory system</keyword>
<keyword evidence="6 10" id="KW-0418">Kinase</keyword>
<dbReference type="Gene3D" id="3.30.450.280">
    <property type="entry name" value="GAF domain"/>
    <property type="match status" value="1"/>
</dbReference>
<dbReference type="AlphaFoldDB" id="A0A1M6RZY6"/>
<dbReference type="InterPro" id="IPR003594">
    <property type="entry name" value="HATPase_dom"/>
</dbReference>
<gene>
    <name evidence="10" type="ORF">SAMN02745883_01912</name>
</gene>
<dbReference type="RefSeq" id="WP_072967961.1">
    <property type="nucleotide sequence ID" value="NZ_FRAJ01000016.1"/>
</dbReference>
<dbReference type="SUPFAM" id="SSF55874">
    <property type="entry name" value="ATPase domain of HSP90 chaperone/DNA topoisomerase II/histidine kinase"/>
    <property type="match status" value="1"/>
</dbReference>
<keyword evidence="5" id="KW-0547">Nucleotide-binding</keyword>
<dbReference type="Pfam" id="PF12282">
    <property type="entry name" value="GAF_PdtaS"/>
    <property type="match status" value="1"/>
</dbReference>
<evidence type="ECO:0000256" key="7">
    <source>
        <dbReference type="ARBA" id="ARBA00022840"/>
    </source>
</evidence>
<dbReference type="InterPro" id="IPR036890">
    <property type="entry name" value="HATPase_C_sf"/>
</dbReference>
<dbReference type="Proteomes" id="UP000184082">
    <property type="component" value="Unassembled WGS sequence"/>
</dbReference>
<dbReference type="Pfam" id="PF07568">
    <property type="entry name" value="HisKA_2"/>
    <property type="match status" value="1"/>
</dbReference>
<organism evidence="10 11">
    <name type="scientific">Caminicella sporogenes DSM 14501</name>
    <dbReference type="NCBI Taxonomy" id="1121266"/>
    <lineage>
        <taxon>Bacteria</taxon>
        <taxon>Bacillati</taxon>
        <taxon>Bacillota</taxon>
        <taxon>Clostridia</taxon>
        <taxon>Peptostreptococcales</taxon>
        <taxon>Caminicellaceae</taxon>
        <taxon>Caminicella</taxon>
    </lineage>
</organism>